<name>A0A101NJQ1_9ACTN</name>
<proteinExistence type="inferred from homology"/>
<evidence type="ECO:0000313" key="8">
    <source>
        <dbReference type="Proteomes" id="UP000053127"/>
    </source>
</evidence>
<dbReference type="PANTHER" id="PTHR42681:SF1">
    <property type="entry name" value="MALONYL-COA-ACYL CARRIER PROTEIN TRANSACYLASE, MITOCHONDRIAL"/>
    <property type="match status" value="1"/>
</dbReference>
<dbReference type="SMART" id="SM00827">
    <property type="entry name" value="PKS_AT"/>
    <property type="match status" value="1"/>
</dbReference>
<dbReference type="InterPro" id="IPR014043">
    <property type="entry name" value="Acyl_transferase_dom"/>
</dbReference>
<comment type="similarity">
    <text evidence="4">Belongs to the fabD family.</text>
</comment>
<comment type="caution">
    <text evidence="7">The sequence shown here is derived from an EMBL/GenBank/DDBJ whole genome shotgun (WGS) entry which is preliminary data.</text>
</comment>
<protein>
    <recommendedName>
        <fullName evidence="4">Malonyl CoA-acyl carrier protein transacylase</fullName>
        <ecNumber evidence="4">2.3.1.39</ecNumber>
    </recommendedName>
</protein>
<comment type="catalytic activity">
    <reaction evidence="3 4">
        <text>holo-[ACP] + malonyl-CoA = malonyl-[ACP] + CoA</text>
        <dbReference type="Rhea" id="RHEA:41792"/>
        <dbReference type="Rhea" id="RHEA-COMP:9623"/>
        <dbReference type="Rhea" id="RHEA-COMP:9685"/>
        <dbReference type="ChEBI" id="CHEBI:57287"/>
        <dbReference type="ChEBI" id="CHEBI:57384"/>
        <dbReference type="ChEBI" id="CHEBI:64479"/>
        <dbReference type="ChEBI" id="CHEBI:78449"/>
        <dbReference type="EC" id="2.3.1.39"/>
    </reaction>
</comment>
<evidence type="ECO:0000259" key="6">
    <source>
        <dbReference type="SMART" id="SM00827"/>
    </source>
</evidence>
<dbReference type="Proteomes" id="UP000053127">
    <property type="component" value="Unassembled WGS sequence"/>
</dbReference>
<dbReference type="GO" id="GO:0005829">
    <property type="term" value="C:cytosol"/>
    <property type="evidence" value="ECO:0007669"/>
    <property type="project" value="TreeGrafter"/>
</dbReference>
<evidence type="ECO:0000256" key="3">
    <source>
        <dbReference type="ARBA" id="ARBA00048462"/>
    </source>
</evidence>
<dbReference type="EC" id="2.3.1.39" evidence="4"/>
<dbReference type="InterPro" id="IPR016036">
    <property type="entry name" value="Malonyl_transacylase_ACP-bd"/>
</dbReference>
<dbReference type="InterPro" id="IPR024925">
    <property type="entry name" value="Malonyl_CoA-ACP_transAc"/>
</dbReference>
<evidence type="ECO:0000256" key="1">
    <source>
        <dbReference type="ARBA" id="ARBA00022679"/>
    </source>
</evidence>
<dbReference type="PANTHER" id="PTHR42681">
    <property type="entry name" value="MALONYL-COA-ACYL CARRIER PROTEIN TRANSACYLASE, MITOCHONDRIAL"/>
    <property type="match status" value="1"/>
</dbReference>
<keyword evidence="8" id="KW-1185">Reference proteome</keyword>
<dbReference type="GO" id="GO:0004314">
    <property type="term" value="F:[acyl-carrier-protein] S-malonyltransferase activity"/>
    <property type="evidence" value="ECO:0007669"/>
    <property type="project" value="UniProtKB-EC"/>
</dbReference>
<gene>
    <name evidence="7" type="ORF">AQI95_43640</name>
</gene>
<evidence type="ECO:0000256" key="2">
    <source>
        <dbReference type="ARBA" id="ARBA00023315"/>
    </source>
</evidence>
<sequence length="293" mass="32661">MAGDVVMFPGQGSQRLGMGKEVFDAYPRLCDRAEEIVGHSLRELCLKDPHGLLNETSYTQEAVYFVSCLMYLAYAEQHGDEQARCVTGHSLGLYPALFAADVFDLFEGLEIVSKRGALMQEARGGAMVAVLGPRANDIDEHLVQLEFFDVDVANYNSPDQVVVSAAKPRLEELVPRLEEIGHRCVWLAVGGAFHSRHMEPARREFARFLRDREFAPPTKTVVSTTSGRTLGAQHLLEEMVFQLVKPVRWWQTVTHLARTGHKTFDEIGPGRVLTKLSAKILGDESSPQAEPRK</sequence>
<dbReference type="RefSeq" id="WP_067137026.1">
    <property type="nucleotide sequence ID" value="NZ_JBFACD010000015.1"/>
</dbReference>
<dbReference type="Gene3D" id="3.30.70.250">
    <property type="entry name" value="Malonyl-CoA ACP transacylase, ACP-binding"/>
    <property type="match status" value="1"/>
</dbReference>
<dbReference type="Pfam" id="PF00698">
    <property type="entry name" value="Acyl_transf_1"/>
    <property type="match status" value="1"/>
</dbReference>
<dbReference type="EMBL" id="LMWN01000125">
    <property type="protein sequence ID" value="KUM94156.1"/>
    <property type="molecule type" value="Genomic_DNA"/>
</dbReference>
<evidence type="ECO:0000256" key="5">
    <source>
        <dbReference type="PIRSR" id="PIRSR000446-1"/>
    </source>
</evidence>
<dbReference type="SUPFAM" id="SSF52151">
    <property type="entry name" value="FabD/lysophospholipase-like"/>
    <property type="match status" value="1"/>
</dbReference>
<dbReference type="SUPFAM" id="SSF55048">
    <property type="entry name" value="Probable ACP-binding domain of malonyl-CoA ACP transacylase"/>
    <property type="match status" value="1"/>
</dbReference>
<feature type="active site" evidence="5">
    <location>
        <position position="90"/>
    </location>
</feature>
<evidence type="ECO:0000313" key="7">
    <source>
        <dbReference type="EMBL" id="KUM94156.1"/>
    </source>
</evidence>
<feature type="domain" description="Malonyl-CoA:ACP transacylase (MAT)" evidence="6">
    <location>
        <begin position="7"/>
        <end position="293"/>
    </location>
</feature>
<dbReference type="OrthoDB" id="3543921at2"/>
<dbReference type="STRING" id="67386.AQI95_43640"/>
<feature type="active site" evidence="5">
    <location>
        <position position="194"/>
    </location>
</feature>
<keyword evidence="1 4" id="KW-0808">Transferase</keyword>
<organism evidence="7 8">
    <name type="scientific">Streptomyces yokosukanensis</name>
    <dbReference type="NCBI Taxonomy" id="67386"/>
    <lineage>
        <taxon>Bacteria</taxon>
        <taxon>Bacillati</taxon>
        <taxon>Actinomycetota</taxon>
        <taxon>Actinomycetes</taxon>
        <taxon>Kitasatosporales</taxon>
        <taxon>Streptomycetaceae</taxon>
        <taxon>Streptomyces</taxon>
    </lineage>
</organism>
<dbReference type="Gene3D" id="3.40.366.10">
    <property type="entry name" value="Malonyl-Coenzyme A Acyl Carrier Protein, domain 2"/>
    <property type="match status" value="1"/>
</dbReference>
<accession>A0A101NJQ1</accession>
<dbReference type="AlphaFoldDB" id="A0A101NJQ1"/>
<dbReference type="PIRSF" id="PIRSF000446">
    <property type="entry name" value="Mct"/>
    <property type="match status" value="1"/>
</dbReference>
<keyword evidence="2 4" id="KW-0012">Acyltransferase</keyword>
<dbReference type="GO" id="GO:0006633">
    <property type="term" value="P:fatty acid biosynthetic process"/>
    <property type="evidence" value="ECO:0007669"/>
    <property type="project" value="TreeGrafter"/>
</dbReference>
<reference evidence="7 8" key="1">
    <citation type="submission" date="2015-10" db="EMBL/GenBank/DDBJ databases">
        <title>Draft genome sequence of Streptomyces yokosukanensis DSM 40224, type strain for the species Streptomyces yokosukanensis.</title>
        <authorList>
            <person name="Ruckert C."/>
            <person name="Winkler A."/>
            <person name="Kalinowski J."/>
            <person name="Kampfer P."/>
            <person name="Glaeser S."/>
        </authorList>
    </citation>
    <scope>NUCLEOTIDE SEQUENCE [LARGE SCALE GENOMIC DNA]</scope>
    <source>
        <strain evidence="7 8">DSM 40224</strain>
    </source>
</reference>
<dbReference type="InterPro" id="IPR016035">
    <property type="entry name" value="Acyl_Trfase/lysoPLipase"/>
</dbReference>
<dbReference type="InterPro" id="IPR050858">
    <property type="entry name" value="Mal-CoA-ACP_Trans/PKS_FabD"/>
</dbReference>
<dbReference type="InterPro" id="IPR001227">
    <property type="entry name" value="Ac_transferase_dom_sf"/>
</dbReference>
<evidence type="ECO:0000256" key="4">
    <source>
        <dbReference type="PIRNR" id="PIRNR000446"/>
    </source>
</evidence>